<dbReference type="SFLD" id="SFLDS00005">
    <property type="entry name" value="Isoprenoid_Synthase_Type_I"/>
    <property type="match status" value="1"/>
</dbReference>
<keyword evidence="5" id="KW-1185">Reference proteome</keyword>
<dbReference type="InterPro" id="IPR008949">
    <property type="entry name" value="Isoprenoid_synthase_dom_sf"/>
</dbReference>
<keyword evidence="3 4" id="KW-0808">Transferase</keyword>
<sequence length="342" mass="35408">MPNTRQATEIAFESMARCGALVRPAMRAAVDTLDPALVEMAEFALGWRDACGAPARGGGKGLRPALVLLGAEAAGAPDEAALPGAVAVELVHAFSLVHDDIMDGDERRRHRPSLWKAYGTGPAVMTGDALLALALDVLGRERCAAAVGLLAEALLDVVGGQAADAAFESRPWTGPDAVTVEEYHAMAVRKTGALLGCSAAMGAVLAGAPPGLAAGLARAGCELGLAFQAVDDVLGIWGDPAVTGKPVFSDLRRHKKTVPVLAALAGPRCDDRLVELLTGAPADEELREAAFRIERAGGRAITEEMARDRLESATGRLRALPLSGRAAAELLAVAACVVDRHR</sequence>
<keyword evidence="1" id="KW-0479">Metal-binding</keyword>
<evidence type="ECO:0000313" key="4">
    <source>
        <dbReference type="EMBL" id="GAA2122762.1"/>
    </source>
</evidence>
<name>A0ABP5JZZ2_9ACTN</name>
<dbReference type="SUPFAM" id="SSF48576">
    <property type="entry name" value="Terpenoid synthases"/>
    <property type="match status" value="1"/>
</dbReference>
<dbReference type="CDD" id="cd00685">
    <property type="entry name" value="Trans_IPPS_HT"/>
    <property type="match status" value="1"/>
</dbReference>
<dbReference type="GO" id="GO:0016740">
    <property type="term" value="F:transferase activity"/>
    <property type="evidence" value="ECO:0007669"/>
    <property type="project" value="UniProtKB-KW"/>
</dbReference>
<dbReference type="RefSeq" id="WP_344261743.1">
    <property type="nucleotide sequence ID" value="NZ_BAAAMR010000004.1"/>
</dbReference>
<comment type="similarity">
    <text evidence="3">Belongs to the FPP/GGPP synthase family.</text>
</comment>
<dbReference type="PANTHER" id="PTHR12001:SF71">
    <property type="entry name" value="(2E,6E)-FARNESYL DIPHOSPHATE SYNTHASE"/>
    <property type="match status" value="1"/>
</dbReference>
<protein>
    <submittedName>
        <fullName evidence="4">Family 2 encapsulin nanocompartment cargo protein polyprenyl transferase</fullName>
    </submittedName>
</protein>
<reference evidence="5" key="1">
    <citation type="journal article" date="2019" name="Int. J. Syst. Evol. Microbiol.">
        <title>The Global Catalogue of Microorganisms (GCM) 10K type strain sequencing project: providing services to taxonomists for standard genome sequencing and annotation.</title>
        <authorList>
            <consortium name="The Broad Institute Genomics Platform"/>
            <consortium name="The Broad Institute Genome Sequencing Center for Infectious Disease"/>
            <person name="Wu L."/>
            <person name="Ma J."/>
        </authorList>
    </citation>
    <scope>NUCLEOTIDE SEQUENCE [LARGE SCALE GENOMIC DNA]</scope>
    <source>
        <strain evidence="5">JCM 13850</strain>
    </source>
</reference>
<evidence type="ECO:0000256" key="2">
    <source>
        <dbReference type="ARBA" id="ARBA00022842"/>
    </source>
</evidence>
<comment type="caution">
    <text evidence="4">The sequence shown here is derived from an EMBL/GenBank/DDBJ whole genome shotgun (WGS) entry which is preliminary data.</text>
</comment>
<dbReference type="Pfam" id="PF00348">
    <property type="entry name" value="polyprenyl_synt"/>
    <property type="match status" value="1"/>
</dbReference>
<evidence type="ECO:0000313" key="5">
    <source>
        <dbReference type="Proteomes" id="UP001501020"/>
    </source>
</evidence>
<organism evidence="4 5">
    <name type="scientific">Actinomadura napierensis</name>
    <dbReference type="NCBI Taxonomy" id="267854"/>
    <lineage>
        <taxon>Bacteria</taxon>
        <taxon>Bacillati</taxon>
        <taxon>Actinomycetota</taxon>
        <taxon>Actinomycetes</taxon>
        <taxon>Streptosporangiales</taxon>
        <taxon>Thermomonosporaceae</taxon>
        <taxon>Actinomadura</taxon>
    </lineage>
</organism>
<dbReference type="SFLD" id="SFLDG01017">
    <property type="entry name" value="Polyprenyl_Transferase_Like"/>
    <property type="match status" value="1"/>
</dbReference>
<gene>
    <name evidence="4" type="ORF">GCM10009727_09030</name>
</gene>
<dbReference type="Proteomes" id="UP001501020">
    <property type="component" value="Unassembled WGS sequence"/>
</dbReference>
<proteinExistence type="inferred from homology"/>
<evidence type="ECO:0000256" key="3">
    <source>
        <dbReference type="RuleBase" id="RU004466"/>
    </source>
</evidence>
<keyword evidence="2" id="KW-0460">Magnesium</keyword>
<accession>A0ABP5JZZ2</accession>
<dbReference type="InterPro" id="IPR033749">
    <property type="entry name" value="Polyprenyl_synt_CS"/>
</dbReference>
<dbReference type="PROSITE" id="PS00723">
    <property type="entry name" value="POLYPRENYL_SYNTHASE_1"/>
    <property type="match status" value="1"/>
</dbReference>
<dbReference type="EMBL" id="BAAAMR010000004">
    <property type="protein sequence ID" value="GAA2122762.1"/>
    <property type="molecule type" value="Genomic_DNA"/>
</dbReference>
<dbReference type="InterPro" id="IPR000092">
    <property type="entry name" value="Polyprenyl_synt"/>
</dbReference>
<evidence type="ECO:0000256" key="1">
    <source>
        <dbReference type="ARBA" id="ARBA00022723"/>
    </source>
</evidence>
<dbReference type="Gene3D" id="1.10.600.10">
    <property type="entry name" value="Farnesyl Diphosphate Synthase"/>
    <property type="match status" value="1"/>
</dbReference>
<dbReference type="PANTHER" id="PTHR12001">
    <property type="entry name" value="GERANYLGERANYL PYROPHOSPHATE SYNTHASE"/>
    <property type="match status" value="1"/>
</dbReference>